<gene>
    <name evidence="7" type="primary">PSMC1</name>
    <name evidence="7" type="ORF">DERP_000733</name>
</gene>
<dbReference type="InterPro" id="IPR027417">
    <property type="entry name" value="P-loop_NTPase"/>
</dbReference>
<dbReference type="CDD" id="cd19502">
    <property type="entry name" value="RecA-like_PAN_like"/>
    <property type="match status" value="1"/>
</dbReference>
<dbReference type="Pfam" id="PF16450">
    <property type="entry name" value="Prot_ATP_ID_OB_C"/>
    <property type="match status" value="1"/>
</dbReference>
<dbReference type="InterPro" id="IPR003960">
    <property type="entry name" value="ATPase_AAA_CS"/>
</dbReference>
<feature type="region of interest" description="Disordered" evidence="5">
    <location>
        <begin position="693"/>
        <end position="787"/>
    </location>
</feature>
<feature type="region of interest" description="Disordered" evidence="5">
    <location>
        <begin position="1"/>
        <end position="40"/>
    </location>
</feature>
<evidence type="ECO:0000256" key="1">
    <source>
        <dbReference type="ARBA" id="ARBA00006914"/>
    </source>
</evidence>
<dbReference type="InterPro" id="IPR032501">
    <property type="entry name" value="Prot_ATP_ID_OB_2nd"/>
</dbReference>
<feature type="compositionally biased region" description="Polar residues" evidence="5">
    <location>
        <begin position="834"/>
        <end position="848"/>
    </location>
</feature>
<evidence type="ECO:0000256" key="5">
    <source>
        <dbReference type="SAM" id="MobiDB-lite"/>
    </source>
</evidence>
<protein>
    <submittedName>
        <fullName evidence="7">26S proteasome regulatory subunit 4</fullName>
    </submittedName>
</protein>
<dbReference type="InterPro" id="IPR050221">
    <property type="entry name" value="26S_Proteasome_ATPase"/>
</dbReference>
<feature type="compositionally biased region" description="Polar residues" evidence="5">
    <location>
        <begin position="693"/>
        <end position="710"/>
    </location>
</feature>
<dbReference type="Gene3D" id="2.40.50.140">
    <property type="entry name" value="Nucleic acid-binding proteins"/>
    <property type="match status" value="1"/>
</dbReference>
<evidence type="ECO:0000256" key="4">
    <source>
        <dbReference type="ARBA" id="ARBA00022942"/>
    </source>
</evidence>
<keyword evidence="2" id="KW-0547">Nucleotide-binding</keyword>
<feature type="domain" description="AAA+ ATPase" evidence="6">
    <location>
        <begin position="1251"/>
        <end position="1390"/>
    </location>
</feature>
<dbReference type="Proteomes" id="UP000887458">
    <property type="component" value="Unassembled WGS sequence"/>
</dbReference>
<comment type="caution">
    <text evidence="7">The sequence shown here is derived from an EMBL/GenBank/DDBJ whole genome shotgun (WGS) entry which is preliminary data.</text>
</comment>
<evidence type="ECO:0000256" key="2">
    <source>
        <dbReference type="ARBA" id="ARBA00022741"/>
    </source>
</evidence>
<dbReference type="SMART" id="SM00382">
    <property type="entry name" value="AAA"/>
    <property type="match status" value="1"/>
</dbReference>
<dbReference type="InterPro" id="IPR041569">
    <property type="entry name" value="AAA_lid_3"/>
</dbReference>
<feature type="compositionally biased region" description="Polar residues" evidence="5">
    <location>
        <begin position="1004"/>
        <end position="1016"/>
    </location>
</feature>
<feature type="region of interest" description="Disordered" evidence="5">
    <location>
        <begin position="917"/>
        <end position="1080"/>
    </location>
</feature>
<dbReference type="InterPro" id="IPR003593">
    <property type="entry name" value="AAA+_ATPase"/>
</dbReference>
<sequence>MDSNSHQYQQQQQHQQQQSHHAYQTNHQMSQQPSRPPSVDSYKIHINFLDNIHNHYIKINSNIKDIKTIRLILIMNLHHAVQWPVTNPIQSQSSFIPAMTNQILSPSHHPQQHQPFTSMAAAAAGITNPNEYVSQYYSQYYREYYQRLVAFHKHQQQIQNQKKIAPLKYNQFHTPCSFSQHDNQLIVVEANSNVGLYGLQEVFIEQCYPNLYLQSLLYTNNDDPNLTLLPFEDSQSSLDWIRVKQLNDTTMNYELKLILKLITMLFRQNGTLSGLDLSELLYELVQPNNGDDSEKLSQSGGSEVVTKDYYRDLLSHLRQLLMRGQRRVAITFAQNNGLFDHAMALSYLFSFLSSSLNTTASTNLGQVIDNNLMISTIKKFITSTLSTDDPLYVFYTHLLQIASNILNSVTLENGGMIPSSGSGTTASAKIDRLESFIILLANDIKFDKVEIADKSYRNLIDLMIALLKDDFNYVLPDELFNNDRFDCLLVNECLEFARFRGERLNPKLMLRKLEFAFELFDFGFTRNALRYLTKIADKLKDPKFEWKMLIDKKSKYSKWLLPDSIMNSEDEQLDSKLLKNIWAYQRHSTMMMSTLSTNHTPVQDKSLNVSSIEPVTVNQNNMIADNQSMQQNNINHQNSELNYHLSSLDSLPIKPAKSLPPQGFMQQGARRSLPTIANHTFPRTLNPIMEIPQTNHMPSATESTTTIHQQKSFDSLDSSSPPSSPNDNFNMKPMQSALPSSFQNNEDLTGQKSDNHHTENTENIGSNNSYSNFFQPPPTSSNDTTAPFDFISTNGHVTSIPTYDPYFNTNESTLNDQTSSNGLVDHKNNEFLQNANTIPPSVNNNVNETMKKPEINSNNNNNNNNGGESAKTSPSKSNNGGLLGAILGRLKPKNQMILPDDKDPQIIFDPVSKRWIDKSANDQGGMGTGGLPPPPKIPIPGGNTSGGQSEPNSAITSPTSMNNFPHSSTLPSLQQSNTNKNSNDIPPMMMMNGVNPFGAASLPPASSTTGSTNNAFRTDLRRKRYVDGQSQSGGGSGSGGGDKDGKRQKRERPPPPPPSTIRGRKRKGGKGPDAASKLPTVTPHTRCLLKLLKMERIQDWLLLEEEFLKNCNAAIQATQDKDDNADDERSKVDDLRGTPMSVGNLEEIIDDNHAIVSTSVGSEHYVSILSFVDKEQLEPNCCVLLNHKVHAVVGVLSDDVDPMVNVMKLEKAPQETYADIGGLDQQIQEIKESVELPLTHPEYYEEMGIRPPKGVILYGPPGTGKTLLAKAVANQTSATFLRVVGSELIQKYLGDGPKLVRELFRVAEEHAPSIVFIDEIDAVGTKRYESNSGGEREIQRTMLELLNQLDGFDSRGDVKVVMATNRIETLDPALIRPGRIDRKIEFPLPDEKTKRRIFNIHTSKMTLAEDVNFEELVMAKDDLSGADIKAICTEAGLMALRERRMKVTAEDFRKSKDNVLYRKKEVICFN</sequence>
<evidence type="ECO:0000256" key="3">
    <source>
        <dbReference type="ARBA" id="ARBA00022840"/>
    </source>
</evidence>
<name>A0ABQ8J111_DERPT</name>
<evidence type="ECO:0000259" key="6">
    <source>
        <dbReference type="SMART" id="SM00382"/>
    </source>
</evidence>
<feature type="compositionally biased region" description="Polar residues" evidence="5">
    <location>
        <begin position="761"/>
        <end position="787"/>
    </location>
</feature>
<dbReference type="GO" id="GO:0000502">
    <property type="term" value="C:proteasome complex"/>
    <property type="evidence" value="ECO:0007669"/>
    <property type="project" value="UniProtKB-KW"/>
</dbReference>
<feature type="region of interest" description="Disordered" evidence="5">
    <location>
        <begin position="834"/>
        <end position="884"/>
    </location>
</feature>
<feature type="region of interest" description="Disordered" evidence="5">
    <location>
        <begin position="1119"/>
        <end position="1138"/>
    </location>
</feature>
<dbReference type="PROSITE" id="PS00674">
    <property type="entry name" value="AAA"/>
    <property type="match status" value="1"/>
</dbReference>
<evidence type="ECO:0000313" key="7">
    <source>
        <dbReference type="EMBL" id="KAH9416234.1"/>
    </source>
</evidence>
<reference evidence="7 8" key="1">
    <citation type="journal article" date="2018" name="J. Allergy Clin. Immunol.">
        <title>High-quality assembly of Dermatophagoides pteronyssinus genome and transcriptome reveals a wide range of novel allergens.</title>
        <authorList>
            <person name="Liu X.Y."/>
            <person name="Yang K.Y."/>
            <person name="Wang M.Q."/>
            <person name="Kwok J.S."/>
            <person name="Zeng X."/>
            <person name="Yang Z."/>
            <person name="Xiao X.J."/>
            <person name="Lau C.P."/>
            <person name="Li Y."/>
            <person name="Huang Z.M."/>
            <person name="Ba J.G."/>
            <person name="Yim A.K."/>
            <person name="Ouyang C.Y."/>
            <person name="Ngai S.M."/>
            <person name="Chan T.F."/>
            <person name="Leung E.L."/>
            <person name="Liu L."/>
            <person name="Liu Z.G."/>
            <person name="Tsui S.K."/>
        </authorList>
    </citation>
    <scope>NUCLEOTIDE SEQUENCE [LARGE SCALE GENOMIC DNA]</scope>
    <source>
        <strain evidence="7">Derp</strain>
    </source>
</reference>
<dbReference type="InterPro" id="IPR003959">
    <property type="entry name" value="ATPase_AAA_core"/>
</dbReference>
<accession>A0ABQ8J111</accession>
<dbReference type="Pfam" id="PF17862">
    <property type="entry name" value="AAA_lid_3"/>
    <property type="match status" value="1"/>
</dbReference>
<dbReference type="SUPFAM" id="SSF52540">
    <property type="entry name" value="P-loop containing nucleoside triphosphate hydrolases"/>
    <property type="match status" value="1"/>
</dbReference>
<feature type="compositionally biased region" description="Polar residues" evidence="5">
    <location>
        <begin position="737"/>
        <end position="752"/>
    </location>
</feature>
<feature type="compositionally biased region" description="Low complexity" evidence="5">
    <location>
        <begin position="1"/>
        <end position="24"/>
    </location>
</feature>
<feature type="compositionally biased region" description="Polar residues" evidence="5">
    <location>
        <begin position="866"/>
        <end position="880"/>
    </location>
</feature>
<feature type="compositionally biased region" description="Low complexity" evidence="5">
    <location>
        <begin position="712"/>
        <end position="730"/>
    </location>
</feature>
<feature type="compositionally biased region" description="Basic and acidic residues" evidence="5">
    <location>
        <begin position="1119"/>
        <end position="1136"/>
    </location>
</feature>
<organism evidence="7 8">
    <name type="scientific">Dermatophagoides pteronyssinus</name>
    <name type="common">European house dust mite</name>
    <dbReference type="NCBI Taxonomy" id="6956"/>
    <lineage>
        <taxon>Eukaryota</taxon>
        <taxon>Metazoa</taxon>
        <taxon>Ecdysozoa</taxon>
        <taxon>Arthropoda</taxon>
        <taxon>Chelicerata</taxon>
        <taxon>Arachnida</taxon>
        <taxon>Acari</taxon>
        <taxon>Acariformes</taxon>
        <taxon>Sarcoptiformes</taxon>
        <taxon>Astigmata</taxon>
        <taxon>Psoroptidia</taxon>
        <taxon>Analgoidea</taxon>
        <taxon>Pyroglyphidae</taxon>
        <taxon>Dermatophagoidinae</taxon>
        <taxon>Dermatophagoides</taxon>
    </lineage>
</organism>
<dbReference type="Pfam" id="PF00004">
    <property type="entry name" value="AAA"/>
    <property type="match status" value="1"/>
</dbReference>
<keyword evidence="4 7" id="KW-0647">Proteasome</keyword>
<evidence type="ECO:0000313" key="8">
    <source>
        <dbReference type="Proteomes" id="UP000887458"/>
    </source>
</evidence>
<feature type="compositionally biased region" description="Polar residues" evidence="5">
    <location>
        <begin position="946"/>
        <end position="984"/>
    </location>
</feature>
<dbReference type="InterPro" id="IPR012340">
    <property type="entry name" value="NA-bd_OB-fold"/>
</dbReference>
<keyword evidence="3" id="KW-0067">ATP-binding</keyword>
<feature type="compositionally biased region" description="Low complexity" evidence="5">
    <location>
        <begin position="856"/>
        <end position="865"/>
    </location>
</feature>
<dbReference type="Gene3D" id="3.40.50.300">
    <property type="entry name" value="P-loop containing nucleotide triphosphate hydrolases"/>
    <property type="match status" value="1"/>
</dbReference>
<dbReference type="PANTHER" id="PTHR23073">
    <property type="entry name" value="26S PROTEASOME REGULATORY SUBUNIT"/>
    <property type="match status" value="1"/>
</dbReference>
<proteinExistence type="inferred from homology"/>
<keyword evidence="8" id="KW-1185">Reference proteome</keyword>
<reference evidence="7 8" key="2">
    <citation type="journal article" date="2022" name="Mol. Biol. Evol.">
        <title>Comparative Genomics Reveals Insights into the Divergent Evolution of Astigmatic Mites and Household Pest Adaptations.</title>
        <authorList>
            <person name="Xiong Q."/>
            <person name="Wan A.T."/>
            <person name="Liu X."/>
            <person name="Fung C.S."/>
            <person name="Xiao X."/>
            <person name="Malainual N."/>
            <person name="Hou J."/>
            <person name="Wang L."/>
            <person name="Wang M."/>
            <person name="Yang K.Y."/>
            <person name="Cui Y."/>
            <person name="Leung E.L."/>
            <person name="Nong W."/>
            <person name="Shin S.K."/>
            <person name="Au S.W."/>
            <person name="Jeong K.Y."/>
            <person name="Chew F.T."/>
            <person name="Hui J.H."/>
            <person name="Leung T.F."/>
            <person name="Tungtrongchitr A."/>
            <person name="Zhong N."/>
            <person name="Liu Z."/>
            <person name="Tsui S.K."/>
        </authorList>
    </citation>
    <scope>NUCLEOTIDE SEQUENCE [LARGE SCALE GENOMIC DNA]</scope>
    <source>
        <strain evidence="7">Derp</strain>
    </source>
</reference>
<comment type="similarity">
    <text evidence="1">Belongs to the AAA ATPase family.</text>
</comment>
<dbReference type="EMBL" id="NJHN03000095">
    <property type="protein sequence ID" value="KAH9416234.1"/>
    <property type="molecule type" value="Genomic_DNA"/>
</dbReference>
<feature type="compositionally biased region" description="Gly residues" evidence="5">
    <location>
        <begin position="1031"/>
        <end position="1040"/>
    </location>
</feature>
<dbReference type="Gene3D" id="1.10.8.60">
    <property type="match status" value="1"/>
</dbReference>